<protein>
    <submittedName>
        <fullName evidence="3">Uncharacterized protein</fullName>
    </submittedName>
</protein>
<accession>A0A4Y2IB12</accession>
<name>A0A4Y2IB12_ARAVE</name>
<feature type="region of interest" description="Disordered" evidence="1">
    <location>
        <begin position="58"/>
        <end position="81"/>
    </location>
</feature>
<gene>
    <name evidence="3" type="ORF">AVEN_113505_1</name>
</gene>
<dbReference type="AlphaFoldDB" id="A0A4Y2IB12"/>
<feature type="compositionally biased region" description="Basic and acidic residues" evidence="1">
    <location>
        <begin position="121"/>
        <end position="132"/>
    </location>
</feature>
<feature type="chain" id="PRO_5021358101" evidence="2">
    <location>
        <begin position="22"/>
        <end position="141"/>
    </location>
</feature>
<dbReference type="Proteomes" id="UP000499080">
    <property type="component" value="Unassembled WGS sequence"/>
</dbReference>
<organism evidence="3 4">
    <name type="scientific">Araneus ventricosus</name>
    <name type="common">Orbweaver spider</name>
    <name type="synonym">Epeira ventricosa</name>
    <dbReference type="NCBI Taxonomy" id="182803"/>
    <lineage>
        <taxon>Eukaryota</taxon>
        <taxon>Metazoa</taxon>
        <taxon>Ecdysozoa</taxon>
        <taxon>Arthropoda</taxon>
        <taxon>Chelicerata</taxon>
        <taxon>Arachnida</taxon>
        <taxon>Araneae</taxon>
        <taxon>Araneomorphae</taxon>
        <taxon>Entelegynae</taxon>
        <taxon>Araneoidea</taxon>
        <taxon>Araneidae</taxon>
        <taxon>Araneus</taxon>
    </lineage>
</organism>
<comment type="caution">
    <text evidence="3">The sequence shown here is derived from an EMBL/GenBank/DDBJ whole genome shotgun (WGS) entry which is preliminary data.</text>
</comment>
<proteinExistence type="predicted"/>
<keyword evidence="4" id="KW-1185">Reference proteome</keyword>
<keyword evidence="2" id="KW-0732">Signal</keyword>
<dbReference type="EMBL" id="BGPR01002521">
    <property type="protein sequence ID" value="GBM74863.1"/>
    <property type="molecule type" value="Genomic_DNA"/>
</dbReference>
<evidence type="ECO:0000256" key="2">
    <source>
        <dbReference type="SAM" id="SignalP"/>
    </source>
</evidence>
<evidence type="ECO:0000313" key="4">
    <source>
        <dbReference type="Proteomes" id="UP000499080"/>
    </source>
</evidence>
<reference evidence="3 4" key="1">
    <citation type="journal article" date="2019" name="Sci. Rep.">
        <title>Orb-weaving spider Araneus ventricosus genome elucidates the spidroin gene catalogue.</title>
        <authorList>
            <person name="Kono N."/>
            <person name="Nakamura H."/>
            <person name="Ohtoshi R."/>
            <person name="Moran D.A.P."/>
            <person name="Shinohara A."/>
            <person name="Yoshida Y."/>
            <person name="Fujiwara M."/>
            <person name="Mori M."/>
            <person name="Tomita M."/>
            <person name="Arakawa K."/>
        </authorList>
    </citation>
    <scope>NUCLEOTIDE SEQUENCE [LARGE SCALE GENOMIC DNA]</scope>
</reference>
<evidence type="ECO:0000313" key="3">
    <source>
        <dbReference type="EMBL" id="GBM74863.1"/>
    </source>
</evidence>
<feature type="signal peptide" evidence="2">
    <location>
        <begin position="1"/>
        <end position="21"/>
    </location>
</feature>
<evidence type="ECO:0000256" key="1">
    <source>
        <dbReference type="SAM" id="MobiDB-lite"/>
    </source>
</evidence>
<feature type="compositionally biased region" description="Basic and acidic residues" evidence="1">
    <location>
        <begin position="62"/>
        <end position="74"/>
    </location>
</feature>
<sequence>MAIHQHTALSFLLRIFGGTLNIFVRNPIFRQTNAKTGECGALNAQCCLDRYSNPIPGSIRNQDVETRSRHRSNEDCTETLGVRDTKLPQESLFGRRLSNGNRCDIITQQETKFLRHTLRRGTERKGWRREGKSSMTWETAG</sequence>
<feature type="region of interest" description="Disordered" evidence="1">
    <location>
        <begin position="121"/>
        <end position="141"/>
    </location>
</feature>